<organism evidence="2 3">
    <name type="scientific">Potamilus streckersoni</name>
    <dbReference type="NCBI Taxonomy" id="2493646"/>
    <lineage>
        <taxon>Eukaryota</taxon>
        <taxon>Metazoa</taxon>
        <taxon>Spiralia</taxon>
        <taxon>Lophotrochozoa</taxon>
        <taxon>Mollusca</taxon>
        <taxon>Bivalvia</taxon>
        <taxon>Autobranchia</taxon>
        <taxon>Heteroconchia</taxon>
        <taxon>Palaeoheterodonta</taxon>
        <taxon>Unionida</taxon>
        <taxon>Unionoidea</taxon>
        <taxon>Unionidae</taxon>
        <taxon>Ambleminae</taxon>
        <taxon>Lampsilini</taxon>
        <taxon>Potamilus</taxon>
    </lineage>
</organism>
<dbReference type="Proteomes" id="UP001195483">
    <property type="component" value="Unassembled WGS sequence"/>
</dbReference>
<keyword evidence="3" id="KW-1185">Reference proteome</keyword>
<evidence type="ECO:0000313" key="2">
    <source>
        <dbReference type="EMBL" id="KAK3598355.1"/>
    </source>
</evidence>
<feature type="compositionally biased region" description="Polar residues" evidence="1">
    <location>
        <begin position="355"/>
        <end position="376"/>
    </location>
</feature>
<feature type="compositionally biased region" description="Basic and acidic residues" evidence="1">
    <location>
        <begin position="498"/>
        <end position="510"/>
    </location>
</feature>
<feature type="compositionally biased region" description="Basic and acidic residues" evidence="1">
    <location>
        <begin position="1295"/>
        <end position="1307"/>
    </location>
</feature>
<feature type="region of interest" description="Disordered" evidence="1">
    <location>
        <begin position="555"/>
        <end position="575"/>
    </location>
</feature>
<feature type="region of interest" description="Disordered" evidence="1">
    <location>
        <begin position="354"/>
        <end position="376"/>
    </location>
</feature>
<feature type="compositionally biased region" description="Basic residues" evidence="1">
    <location>
        <begin position="1252"/>
        <end position="1262"/>
    </location>
</feature>
<reference evidence="2" key="1">
    <citation type="journal article" date="2021" name="Genome Biol. Evol.">
        <title>A High-Quality Reference Genome for a Parasitic Bivalve with Doubly Uniparental Inheritance (Bivalvia: Unionida).</title>
        <authorList>
            <person name="Smith C.H."/>
        </authorList>
    </citation>
    <scope>NUCLEOTIDE SEQUENCE</scope>
    <source>
        <strain evidence="2">CHS0354</strain>
    </source>
</reference>
<evidence type="ECO:0000256" key="1">
    <source>
        <dbReference type="SAM" id="MobiDB-lite"/>
    </source>
</evidence>
<dbReference type="EMBL" id="JAEAOA010000271">
    <property type="protein sequence ID" value="KAK3598355.1"/>
    <property type="molecule type" value="Genomic_DNA"/>
</dbReference>
<feature type="compositionally biased region" description="Basic and acidic residues" evidence="1">
    <location>
        <begin position="1270"/>
        <end position="1287"/>
    </location>
</feature>
<feature type="region of interest" description="Disordered" evidence="1">
    <location>
        <begin position="497"/>
        <end position="522"/>
    </location>
</feature>
<reference evidence="2" key="2">
    <citation type="journal article" date="2021" name="Genome Biol. Evol.">
        <title>Developing a high-quality reference genome for a parasitic bivalve with doubly uniparental inheritance (Bivalvia: Unionida).</title>
        <authorList>
            <person name="Smith C.H."/>
        </authorList>
    </citation>
    <scope>NUCLEOTIDE SEQUENCE</scope>
    <source>
        <strain evidence="2">CHS0354</strain>
        <tissue evidence="2">Mantle</tissue>
    </source>
</reference>
<proteinExistence type="predicted"/>
<reference evidence="2" key="3">
    <citation type="submission" date="2023-05" db="EMBL/GenBank/DDBJ databases">
        <authorList>
            <person name="Smith C.H."/>
        </authorList>
    </citation>
    <scope>NUCLEOTIDE SEQUENCE</scope>
    <source>
        <strain evidence="2">CHS0354</strain>
        <tissue evidence="2">Mantle</tissue>
    </source>
</reference>
<sequence length="1465" mass="166191">MCKKSRDRMASNKKLSLSNRFGIIKPSKSAKEEDTCKAANSFRDEYIKIMMTRQPTTDCFSSSMLFTSDDEELDFKMEDSWNEHFKTCLKGNMWSKKERAKSANLNDNIAKALKTAQIECSERQGCWKENCCQNQLLGLFKAVEKVDISFKSKIPEEIERSDIVATGDLENTEGINLDKNQNKGKMQENCNIISESKTCFVEEMKRVRNRMDEKIVSCSSLTKRKRLSDEESEESYVGPLDPAYEAKLTENSSVCFQKKKIICDLRTRFNDALLKQPRFYPCQNDGSINQGDIRRNSSVYRNGFEQDTSQTVSSFLNNSSMSDVSNCPQESVTSTQNLSHNLVERDLGIIMKSPSGVSSSETSNYNSTLSHGYTSNSQDNVSELELLERTLNVPSGFYARKIRQNTYKPSEMSQSKERSFTSMAPGFYRESDHTEKSSEGSLGKEELFQTLLQQCTALVHTKEDQKALQAVISLISQQAGGNIIMNQDARISNAETTKMNKEQPSEKDIVAESCHSTTTDDSTEFGLSLEEALSSSHKKEDLFEGRTLLKGGVKPRHIPKTYIPKPNREPPLDPRRRLDIDKKVIISLPLPKFCAETFNLKKARQLNVSFKPEKFELLGISCSPKNKSCGGEVSISDYIVHDGRSVSSKPLVEDNPAVLGTPVKDERCETDLMNQMTTCRIYGKLNLNKGGSASVMNKSSLEMEATENMNHITDKEYDGMQQNLCHTRKELMDKTGTNSMNRQERNVSEGRDKLPALNTKNEIDYVMESVSQLLTSLRDKVTAGLEQAKVEELEELHITKMNTLEMTIPIKEKLKENVNSTDDKVIKSDKVMSSTNENKLVVQDFVQMPTFNKECMKSMEISVPNVVKTMTETSIVDAAKNEYMEHEVVTDASSVTLNTSISNTAVNVHESVKASDISKTATEKKPLVAFMLNTNPVHSNETSLCTQVHCGTIDVPTNEEVFGSKHNSIAKGENIKEKLNREVQTSIDLSKGQPFCDNADFQNCKLYDPSSPTETVIDEVSMELDSSMEEGEIKVSLKLAVDISPDAAENGDEKGCKALEVMRSKWKETFYTLEREKEGESSGDDLVLRKTPQKSVMKDVEDFGGSIIGSNESCGTSKSQVAKKLRSSNHNCCDSQDSKSRSRCKTSQSVRKGSNHCEDSHRKSHMSKKPRSRSGSSTRVQDAESRPKRKKSSHGKDRHKRSKRLRSRSRSSSNCIDSDSRDRWRRSHSKTKYDRDRSWNRHSPSKDEYSRHHSLSRSHCCHHNNCQSKSVRDPDRSLERSPSDDSHKRHFGTLTKDRGEDTQARCHMDRKRHKNSLNNQFREDHVVIHSKDSDSNRSSAYSECSQSPTFHFHSTALEDDVEKRYVKKCRERLFKSTEQLETSDSDIKRLSKTLHTKKNTCRDHSRQLSQLDWTSEELVQMRKRSYECQEWQYSYGLDTFEGNNIVDYECDSIPKMYMGKFANKC</sequence>
<feature type="compositionally biased region" description="Basic and acidic residues" evidence="1">
    <location>
        <begin position="566"/>
        <end position="575"/>
    </location>
</feature>
<protein>
    <submittedName>
        <fullName evidence="2">Uncharacterized protein</fullName>
    </submittedName>
</protein>
<evidence type="ECO:0000313" key="3">
    <source>
        <dbReference type="Proteomes" id="UP001195483"/>
    </source>
</evidence>
<gene>
    <name evidence="2" type="ORF">CHS0354_003374</name>
</gene>
<comment type="caution">
    <text evidence="2">The sequence shown here is derived from an EMBL/GenBank/DDBJ whole genome shotgun (WGS) entry which is preliminary data.</text>
</comment>
<feature type="compositionally biased region" description="Basic residues" evidence="1">
    <location>
        <begin position="1187"/>
        <end position="1209"/>
    </location>
</feature>
<feature type="region of interest" description="Disordered" evidence="1">
    <location>
        <begin position="1127"/>
        <end position="1318"/>
    </location>
</feature>
<name>A0AAE0SUD9_9BIVA</name>
<feature type="compositionally biased region" description="Basic and acidic residues" evidence="1">
    <location>
        <begin position="1231"/>
        <end position="1251"/>
    </location>
</feature>
<accession>A0AAE0SUD9</accession>
<feature type="compositionally biased region" description="Basic residues" evidence="1">
    <location>
        <begin position="1162"/>
        <end position="1172"/>
    </location>
</feature>